<feature type="transmembrane region" description="Helical" evidence="1">
    <location>
        <begin position="53"/>
        <end position="75"/>
    </location>
</feature>
<accession>A0A9W5W6R0</accession>
<keyword evidence="1" id="KW-1133">Transmembrane helix</keyword>
<dbReference type="NCBIfam" id="TIGR02327">
    <property type="entry name" value="int_mem_ywzB"/>
    <property type="match status" value="1"/>
</dbReference>
<dbReference type="Pfam" id="PF06612">
    <property type="entry name" value="DUF1146"/>
    <property type="match status" value="1"/>
</dbReference>
<name>A0A9W5W6R0_9BACL</name>
<feature type="transmembrane region" description="Helical" evidence="1">
    <location>
        <begin position="12"/>
        <end position="33"/>
    </location>
</feature>
<comment type="caution">
    <text evidence="2">The sequence shown here is derived from an EMBL/GenBank/DDBJ whole genome shotgun (WGS) entry which is preliminary data.</text>
</comment>
<dbReference type="Proteomes" id="UP000053750">
    <property type="component" value="Unassembled WGS sequence"/>
</dbReference>
<keyword evidence="1" id="KW-0812">Transmembrane</keyword>
<dbReference type="InterPro" id="IPR009526">
    <property type="entry name" value="DUF1146"/>
</dbReference>
<evidence type="ECO:0000256" key="1">
    <source>
        <dbReference type="SAM" id="Phobius"/>
    </source>
</evidence>
<protein>
    <submittedName>
        <fullName evidence="2">Membrane protein</fullName>
    </submittedName>
</protein>
<organism evidence="2 3">
    <name type="scientific">Paenibacillus darwinianus</name>
    <dbReference type="NCBI Taxonomy" id="1380763"/>
    <lineage>
        <taxon>Bacteria</taxon>
        <taxon>Bacillati</taxon>
        <taxon>Bacillota</taxon>
        <taxon>Bacilli</taxon>
        <taxon>Bacillales</taxon>
        <taxon>Paenibacillaceae</taxon>
        <taxon>Paenibacillus</taxon>
    </lineage>
</organism>
<evidence type="ECO:0000313" key="3">
    <source>
        <dbReference type="Proteomes" id="UP000053750"/>
    </source>
</evidence>
<keyword evidence="1" id="KW-0472">Membrane</keyword>
<reference evidence="2 3" key="1">
    <citation type="submission" date="2014-02" db="EMBL/GenBank/DDBJ databases">
        <title>Genome sequence of Paenibacillus darwinianus reveals adaptive mechanisms for survival in Antarctic soils.</title>
        <authorList>
            <person name="Dsouza M."/>
            <person name="Taylor M.W."/>
            <person name="Turner S.J."/>
            <person name="Aislabie J."/>
        </authorList>
    </citation>
    <scope>NUCLEOTIDE SEQUENCE [LARGE SCALE GENOMIC DNA]</scope>
    <source>
        <strain evidence="2 3">CE1</strain>
    </source>
</reference>
<sequence length="84" mass="9561">MEGTQMEFASLGFNGLLSIAVTLLSIYLAWVVLQELKPEAFLKRPNSPRAKMLLVMLAIILGHAFATFILDYLNWSQMLRYLVE</sequence>
<dbReference type="EMBL" id="JFHU01000217">
    <property type="protein sequence ID" value="EXX85629.1"/>
    <property type="molecule type" value="Genomic_DNA"/>
</dbReference>
<evidence type="ECO:0000313" key="2">
    <source>
        <dbReference type="EMBL" id="EXX85629.1"/>
    </source>
</evidence>
<dbReference type="AlphaFoldDB" id="A0A9W5W6R0"/>
<keyword evidence="3" id="KW-1185">Reference proteome</keyword>
<gene>
    <name evidence="2" type="ORF">BG53_07935</name>
</gene>
<proteinExistence type="predicted"/>